<proteinExistence type="inferred from homology"/>
<dbReference type="PROSITE" id="PS51659">
    <property type="entry name" value="GT23"/>
    <property type="match status" value="1"/>
</dbReference>
<feature type="domain" description="GT23" evidence="4">
    <location>
        <begin position="44"/>
        <end position="323"/>
    </location>
</feature>
<dbReference type="InterPro" id="IPR045573">
    <property type="entry name" value="Fut8_N_cat"/>
</dbReference>
<protein>
    <recommendedName>
        <fullName evidence="4">GT23 domain-containing protein</fullName>
    </recommendedName>
</protein>
<dbReference type="Proteomes" id="UP001519460">
    <property type="component" value="Unassembled WGS sequence"/>
</dbReference>
<gene>
    <name evidence="5" type="ORF">BaRGS_00026014</name>
</gene>
<dbReference type="AlphaFoldDB" id="A0ABD0K779"/>
<evidence type="ECO:0000313" key="5">
    <source>
        <dbReference type="EMBL" id="KAK7482716.1"/>
    </source>
</evidence>
<comment type="caution">
    <text evidence="5">The sequence shown here is derived from an EMBL/GenBank/DDBJ whole genome shotgun (WGS) entry which is preliminary data.</text>
</comment>
<dbReference type="PANTHER" id="PTHR13132:SF29">
    <property type="entry name" value="ALPHA-(1,6)-FUCOSYLTRANSFERASE"/>
    <property type="match status" value="1"/>
</dbReference>
<accession>A0ABD0K779</accession>
<keyword evidence="1 3" id="KW-0328">Glycosyltransferase</keyword>
<keyword evidence="2 3" id="KW-0808">Transferase</keyword>
<reference evidence="5 6" key="1">
    <citation type="journal article" date="2023" name="Sci. Data">
        <title>Genome assembly of the Korean intertidal mud-creeper Batillaria attramentaria.</title>
        <authorList>
            <person name="Patra A.K."/>
            <person name="Ho P.T."/>
            <person name="Jun S."/>
            <person name="Lee S.J."/>
            <person name="Kim Y."/>
            <person name="Won Y.J."/>
        </authorList>
    </citation>
    <scope>NUCLEOTIDE SEQUENCE [LARGE SCALE GENOMIC DNA]</scope>
    <source>
        <strain evidence="5">Wonlab-2016</strain>
    </source>
</reference>
<sequence>ISKVGVSFSSLLGEEDKWQAESRRLGDLVQRRLDYLQNPANCDDAKLLVCDLAQQSGFGSQLHHLLYCQIVAYATRRTMVIKKIRIRYGNDSWEDMIQPPSRTCTDFTDKAVFWGAGDNWESRRVVYLPTVNYMKPRREYLPLAFPKDLAPSLSAFHGDPAVWWLGQVLRYAFQPKEKIRVYMDAMKQQLGFEKPIVGIQVRRTDKISSGEGSFHSLEEYMGHVNNYFRKQGRHKTLNKWRVFLATEDPTVLNEARQNNYNGTVLSKGRYRYTNASMLAVVLDIHLLSLTDFLVCTFSSNLCRAAYELMQTYHVDASDKARSLDVRFYFHGQTVKAIESYTSNNKSEVQFEAGDLLRVQGLLNRARNLRTNSYGYYDVNKAVDERKPVPMPTYPEAEDEDWK</sequence>
<evidence type="ECO:0000256" key="1">
    <source>
        <dbReference type="ARBA" id="ARBA00022676"/>
    </source>
</evidence>
<dbReference type="Gene3D" id="3.40.50.11350">
    <property type="match status" value="1"/>
</dbReference>
<evidence type="ECO:0000259" key="4">
    <source>
        <dbReference type="PROSITE" id="PS51659"/>
    </source>
</evidence>
<organism evidence="5 6">
    <name type="scientific">Batillaria attramentaria</name>
    <dbReference type="NCBI Taxonomy" id="370345"/>
    <lineage>
        <taxon>Eukaryota</taxon>
        <taxon>Metazoa</taxon>
        <taxon>Spiralia</taxon>
        <taxon>Lophotrochozoa</taxon>
        <taxon>Mollusca</taxon>
        <taxon>Gastropoda</taxon>
        <taxon>Caenogastropoda</taxon>
        <taxon>Sorbeoconcha</taxon>
        <taxon>Cerithioidea</taxon>
        <taxon>Batillariidae</taxon>
        <taxon>Batillaria</taxon>
    </lineage>
</organism>
<dbReference type="GO" id="GO:0016758">
    <property type="term" value="F:hexosyltransferase activity"/>
    <property type="evidence" value="ECO:0007669"/>
    <property type="project" value="UniProtKB-UniRule"/>
</dbReference>
<dbReference type="EMBL" id="JACVVK020000239">
    <property type="protein sequence ID" value="KAK7482716.1"/>
    <property type="molecule type" value="Genomic_DNA"/>
</dbReference>
<dbReference type="CDD" id="cd11300">
    <property type="entry name" value="Fut8_like"/>
    <property type="match status" value="1"/>
</dbReference>
<evidence type="ECO:0000256" key="3">
    <source>
        <dbReference type="PROSITE-ProRule" id="PRU00992"/>
    </source>
</evidence>
<evidence type="ECO:0000256" key="2">
    <source>
        <dbReference type="ARBA" id="ARBA00022679"/>
    </source>
</evidence>
<keyword evidence="6" id="KW-1185">Reference proteome</keyword>
<comment type="similarity">
    <text evidence="3">Belongs to the glycosyltransferase 23 family.</text>
</comment>
<evidence type="ECO:0000313" key="6">
    <source>
        <dbReference type="Proteomes" id="UP001519460"/>
    </source>
</evidence>
<feature type="region of interest" description="Important for donor substrate binding" evidence="3">
    <location>
        <begin position="202"/>
        <end position="203"/>
    </location>
</feature>
<name>A0ABD0K779_9CAEN</name>
<feature type="non-terminal residue" evidence="5">
    <location>
        <position position="1"/>
    </location>
</feature>
<dbReference type="Pfam" id="PF19745">
    <property type="entry name" value="FUT8_N_cat"/>
    <property type="match status" value="1"/>
</dbReference>
<dbReference type="InterPro" id="IPR027350">
    <property type="entry name" value="GT23_dom"/>
</dbReference>
<dbReference type="PANTHER" id="PTHR13132">
    <property type="entry name" value="ALPHA- 1,6 -FUCOSYLTRANSFERASE"/>
    <property type="match status" value="1"/>
</dbReference>